<feature type="non-terminal residue" evidence="2">
    <location>
        <position position="100"/>
    </location>
</feature>
<dbReference type="EMBL" id="NCXI01000061">
    <property type="protein sequence ID" value="PAK80197.1"/>
    <property type="molecule type" value="Genomic_DNA"/>
</dbReference>
<dbReference type="SUPFAM" id="SSF159006">
    <property type="entry name" value="YopX-like"/>
    <property type="match status" value="1"/>
</dbReference>
<evidence type="ECO:0000259" key="1">
    <source>
        <dbReference type="Pfam" id="PF09643"/>
    </source>
</evidence>
<organism evidence="2 3">
    <name type="scientific">Lentilactobacillus parakefiri</name>
    <dbReference type="NCBI Taxonomy" id="152332"/>
    <lineage>
        <taxon>Bacteria</taxon>
        <taxon>Bacillati</taxon>
        <taxon>Bacillota</taxon>
        <taxon>Bacilli</taxon>
        <taxon>Lactobacillales</taxon>
        <taxon>Lactobacillaceae</taxon>
        <taxon>Lentilactobacillus</taxon>
    </lineage>
</organism>
<comment type="caution">
    <text evidence="2">The sequence shown here is derived from an EMBL/GenBank/DDBJ whole genome shotgun (WGS) entry which is preliminary data.</text>
</comment>
<gene>
    <name evidence="2" type="ORF">B8W98_08280</name>
</gene>
<dbReference type="Proteomes" id="UP000216802">
    <property type="component" value="Unassembled WGS sequence"/>
</dbReference>
<evidence type="ECO:0000313" key="2">
    <source>
        <dbReference type="EMBL" id="PAK80197.1"/>
    </source>
</evidence>
<proteinExistence type="predicted"/>
<dbReference type="InterPro" id="IPR023385">
    <property type="entry name" value="YopX-like_C"/>
</dbReference>
<feature type="domain" description="YopX protein" evidence="1">
    <location>
        <begin position="6"/>
        <end position="83"/>
    </location>
</feature>
<accession>A0A269Y3Q6</accession>
<dbReference type="Gene3D" id="2.30.30.290">
    <property type="entry name" value="YopX-like domains"/>
    <property type="match status" value="1"/>
</dbReference>
<reference evidence="2 3" key="1">
    <citation type="submission" date="2017-04" db="EMBL/GenBank/DDBJ databases">
        <title>Kefir bacterial isolates.</title>
        <authorList>
            <person name="Kim Y."/>
            <person name="Blasche S."/>
            <person name="Patil K.R."/>
        </authorList>
    </citation>
    <scope>NUCLEOTIDE SEQUENCE [LARGE SCALE GENOMIC DNA]</scope>
    <source>
        <strain evidence="2 3">OG2</strain>
    </source>
</reference>
<sequence>MSREIKFRAWDVRSGKCYYNVENTWMNNTCFGDLLASPNFEIDEFTGLKDSNGDDIYENDLVMLDPDDPPYQVIFDEGKFELGLKSIFETDFKRHSEPRL</sequence>
<dbReference type="AlphaFoldDB" id="A0A269Y3Q6"/>
<evidence type="ECO:0000313" key="3">
    <source>
        <dbReference type="Proteomes" id="UP000216802"/>
    </source>
</evidence>
<dbReference type="Pfam" id="PF09643">
    <property type="entry name" value="YopX"/>
    <property type="match status" value="1"/>
</dbReference>
<dbReference type="RefSeq" id="WP_095354906.1">
    <property type="nucleotide sequence ID" value="NZ_NCXI01000061.1"/>
</dbReference>
<dbReference type="InterPro" id="IPR019096">
    <property type="entry name" value="YopX_protein"/>
</dbReference>
<name>A0A269Y3Q6_9LACO</name>
<protein>
    <recommendedName>
        <fullName evidence="1">YopX protein domain-containing protein</fullName>
    </recommendedName>
</protein>